<comment type="caution">
    <text evidence="1">The sequence shown here is derived from an EMBL/GenBank/DDBJ whole genome shotgun (WGS) entry which is preliminary data.</text>
</comment>
<keyword evidence="2" id="KW-1185">Reference proteome</keyword>
<proteinExistence type="predicted"/>
<dbReference type="Proteomes" id="UP001630127">
    <property type="component" value="Unassembled WGS sequence"/>
</dbReference>
<dbReference type="EMBL" id="JBJUIK010000005">
    <property type="protein sequence ID" value="KAL3527410.1"/>
    <property type="molecule type" value="Genomic_DNA"/>
</dbReference>
<name>A0ABD3AA45_9GENT</name>
<evidence type="ECO:0000313" key="1">
    <source>
        <dbReference type="EMBL" id="KAL3527410.1"/>
    </source>
</evidence>
<dbReference type="AlphaFoldDB" id="A0ABD3AA45"/>
<evidence type="ECO:0000313" key="2">
    <source>
        <dbReference type="Proteomes" id="UP001630127"/>
    </source>
</evidence>
<gene>
    <name evidence="1" type="ORF">ACH5RR_012066</name>
</gene>
<protein>
    <submittedName>
        <fullName evidence="1">Uncharacterized protein</fullName>
    </submittedName>
</protein>
<accession>A0ABD3AA45</accession>
<sequence length="119" mass="13132">MGNDIATAKILLPHNIYCNVKTALNHIPAKVTGYPFSFHPNSSNIKHLTPPQQPALLPIRPPPLVLIHEGTNHGSSFDPPPPPPPSNPKFNFQILDIPLSSSLYFYSSLSLLFLPNKDF</sequence>
<organism evidence="1 2">
    <name type="scientific">Cinchona calisaya</name>
    <dbReference type="NCBI Taxonomy" id="153742"/>
    <lineage>
        <taxon>Eukaryota</taxon>
        <taxon>Viridiplantae</taxon>
        <taxon>Streptophyta</taxon>
        <taxon>Embryophyta</taxon>
        <taxon>Tracheophyta</taxon>
        <taxon>Spermatophyta</taxon>
        <taxon>Magnoliopsida</taxon>
        <taxon>eudicotyledons</taxon>
        <taxon>Gunneridae</taxon>
        <taxon>Pentapetalae</taxon>
        <taxon>asterids</taxon>
        <taxon>lamiids</taxon>
        <taxon>Gentianales</taxon>
        <taxon>Rubiaceae</taxon>
        <taxon>Cinchonoideae</taxon>
        <taxon>Cinchoneae</taxon>
        <taxon>Cinchona</taxon>
    </lineage>
</organism>
<reference evidence="1 2" key="1">
    <citation type="submission" date="2024-11" db="EMBL/GenBank/DDBJ databases">
        <title>A near-complete genome assembly of Cinchona calisaya.</title>
        <authorList>
            <person name="Lian D.C."/>
            <person name="Zhao X.W."/>
            <person name="Wei L."/>
        </authorList>
    </citation>
    <scope>NUCLEOTIDE SEQUENCE [LARGE SCALE GENOMIC DNA]</scope>
    <source>
        <tissue evidence="1">Nenye</tissue>
    </source>
</reference>